<dbReference type="PANTHER" id="PTHR43833:SF5">
    <property type="entry name" value="TRK SYSTEM POTASSIUM UPTAKE PROTEIN TRKA"/>
    <property type="match status" value="1"/>
</dbReference>
<reference evidence="9 10" key="1">
    <citation type="submission" date="2015-10" db="EMBL/GenBank/DDBJ databases">
        <title>Metagenome-Assembled Genomes uncover a global brackish microbiome.</title>
        <authorList>
            <person name="Hugerth L.W."/>
            <person name="Larsson J."/>
            <person name="Alneberg J."/>
            <person name="Lindh M.V."/>
            <person name="Legrand C."/>
            <person name="Pinhassi J."/>
            <person name="Andersson A.F."/>
        </authorList>
    </citation>
    <scope>NUCLEOTIDE SEQUENCE [LARGE SCALE GENOMIC DNA]</scope>
    <source>
        <strain evidence="9">BACL1 MAG-120820-bin45</strain>
    </source>
</reference>
<keyword evidence="2" id="KW-0813">Transport</keyword>
<feature type="domain" description="RCK N-terminal" evidence="7">
    <location>
        <begin position="229"/>
        <end position="345"/>
    </location>
</feature>
<evidence type="ECO:0000256" key="6">
    <source>
        <dbReference type="ARBA" id="ARBA00023065"/>
    </source>
</evidence>
<sequence>MKILILGAGRVGSSLAKTLSKESYDVSIVDLNKDRLLKLQEDFDLATIIGYASHPHTLERAGADKDTIVLAVTNSDECNITACQIAKSKFKVKKTICRLSDASYLDSLDAFGKDSIDKAIGPENEVTDHLVDLIKHPGAEQIETFANGALKVVSVKVKRDGMLVNRALKSIKSDMPEIETYVPAIFRKGKPFIPEGKTIIKENDELYFVAAEKDIDAVVQEMRLQDASSSRIMIIGGGKIGFVLAKTLEDDYKIKIIDPDRDRCEMLSRELNRTIVLNGGGSDEELLKSENIENIDVFCALTNDDETNIMSAFLAKKLGAKKTIILVNNYTYINILPKNFVDIALSPQRVTVSMVLQHLAEGDVPQEVIFKMASGAEAVEGIVHKNKFTNAYLGKPISDVPLPENCVVAAVTRGNKTFMGSEELLLSEGDRMIVFILGKTNKEQIQNLFLKD</sequence>
<dbReference type="STRING" id="1655612.ABS10_03050"/>
<evidence type="ECO:0000256" key="1">
    <source>
        <dbReference type="ARBA" id="ARBA00017378"/>
    </source>
</evidence>
<dbReference type="EMBL" id="LICS01000003">
    <property type="protein sequence ID" value="KRO96312.1"/>
    <property type="molecule type" value="Genomic_DNA"/>
</dbReference>
<dbReference type="PRINTS" id="PR00335">
    <property type="entry name" value="KUPTAKETRKA"/>
</dbReference>
<dbReference type="SUPFAM" id="SSF116726">
    <property type="entry name" value="TrkA C-terminal domain-like"/>
    <property type="match status" value="2"/>
</dbReference>
<dbReference type="NCBIfam" id="NF007031">
    <property type="entry name" value="PRK09496.1-2"/>
    <property type="match status" value="1"/>
</dbReference>
<keyword evidence="3" id="KW-0633">Potassium transport</keyword>
<keyword evidence="5" id="KW-0520">NAD</keyword>
<name>A0A0R2UB71_9GAMM</name>
<dbReference type="AlphaFoldDB" id="A0A0R2UB71"/>
<dbReference type="PROSITE" id="PS51202">
    <property type="entry name" value="RCK_C"/>
    <property type="match status" value="2"/>
</dbReference>
<accession>A0A0R2UB71</accession>
<dbReference type="GO" id="GO:0005886">
    <property type="term" value="C:plasma membrane"/>
    <property type="evidence" value="ECO:0007669"/>
    <property type="project" value="InterPro"/>
</dbReference>
<evidence type="ECO:0000256" key="3">
    <source>
        <dbReference type="ARBA" id="ARBA00022538"/>
    </source>
</evidence>
<dbReference type="GO" id="GO:0015079">
    <property type="term" value="F:potassium ion transmembrane transporter activity"/>
    <property type="evidence" value="ECO:0007669"/>
    <property type="project" value="InterPro"/>
</dbReference>
<dbReference type="NCBIfam" id="NF007039">
    <property type="entry name" value="PRK09496.3-2"/>
    <property type="match status" value="1"/>
</dbReference>
<organism evidence="9 10">
    <name type="scientific">SAR86 cluster bacterium BACL1 MAG-120820-bin45</name>
    <dbReference type="NCBI Taxonomy" id="1655612"/>
    <lineage>
        <taxon>Bacteria</taxon>
        <taxon>Pseudomonadati</taxon>
        <taxon>Pseudomonadota</taxon>
        <taxon>Gammaproteobacteria</taxon>
        <taxon>SAR86 cluster</taxon>
    </lineage>
</organism>
<evidence type="ECO:0000256" key="4">
    <source>
        <dbReference type="ARBA" id="ARBA00022958"/>
    </source>
</evidence>
<dbReference type="Pfam" id="PF02254">
    <property type="entry name" value="TrkA_N"/>
    <property type="match status" value="2"/>
</dbReference>
<feature type="domain" description="RCK C-terminal" evidence="8">
    <location>
        <begin position="366"/>
        <end position="451"/>
    </location>
</feature>
<feature type="domain" description="RCK C-terminal" evidence="8">
    <location>
        <begin position="140"/>
        <end position="224"/>
    </location>
</feature>
<keyword evidence="4" id="KW-0630">Potassium</keyword>
<dbReference type="Gene3D" id="3.40.50.720">
    <property type="entry name" value="NAD(P)-binding Rossmann-like Domain"/>
    <property type="match status" value="2"/>
</dbReference>
<dbReference type="InterPro" id="IPR006036">
    <property type="entry name" value="K_uptake_TrkA"/>
</dbReference>
<proteinExistence type="predicted"/>
<evidence type="ECO:0000259" key="7">
    <source>
        <dbReference type="PROSITE" id="PS51201"/>
    </source>
</evidence>
<dbReference type="Gene3D" id="3.30.70.1450">
    <property type="entry name" value="Regulator of K+ conductance, C-terminal domain"/>
    <property type="match status" value="2"/>
</dbReference>
<evidence type="ECO:0000313" key="10">
    <source>
        <dbReference type="Proteomes" id="UP000051027"/>
    </source>
</evidence>
<evidence type="ECO:0000256" key="5">
    <source>
        <dbReference type="ARBA" id="ARBA00023027"/>
    </source>
</evidence>
<comment type="caution">
    <text evidence="9">The sequence shown here is derived from an EMBL/GenBank/DDBJ whole genome shotgun (WGS) entry which is preliminary data.</text>
</comment>
<keyword evidence="6" id="KW-0406">Ion transport</keyword>
<dbReference type="InterPro" id="IPR036721">
    <property type="entry name" value="RCK_C_sf"/>
</dbReference>
<dbReference type="InterPro" id="IPR006037">
    <property type="entry name" value="RCK_C"/>
</dbReference>
<dbReference type="NCBIfam" id="NF007030">
    <property type="entry name" value="PRK09496.1-1"/>
    <property type="match status" value="1"/>
</dbReference>
<dbReference type="Pfam" id="PF02080">
    <property type="entry name" value="TrkA_C"/>
    <property type="match status" value="2"/>
</dbReference>
<dbReference type="NCBIfam" id="NF007032">
    <property type="entry name" value="PRK09496.1-4"/>
    <property type="match status" value="1"/>
</dbReference>
<dbReference type="FunFam" id="3.40.50.720:FF:000042">
    <property type="entry name" value="Trk system potassium transporter TrkA"/>
    <property type="match status" value="1"/>
</dbReference>
<dbReference type="SUPFAM" id="SSF51735">
    <property type="entry name" value="NAD(P)-binding Rossmann-fold domains"/>
    <property type="match status" value="2"/>
</dbReference>
<dbReference type="InterPro" id="IPR003148">
    <property type="entry name" value="RCK_N"/>
</dbReference>
<dbReference type="PROSITE" id="PS51201">
    <property type="entry name" value="RCK_N"/>
    <property type="match status" value="2"/>
</dbReference>
<evidence type="ECO:0000256" key="2">
    <source>
        <dbReference type="ARBA" id="ARBA00022448"/>
    </source>
</evidence>
<dbReference type="InterPro" id="IPR036291">
    <property type="entry name" value="NAD(P)-bd_dom_sf"/>
</dbReference>
<feature type="domain" description="RCK N-terminal" evidence="7">
    <location>
        <begin position="1"/>
        <end position="120"/>
    </location>
</feature>
<dbReference type="Proteomes" id="UP000051027">
    <property type="component" value="Unassembled WGS sequence"/>
</dbReference>
<gene>
    <name evidence="9" type="ORF">ABS10_03050</name>
</gene>
<dbReference type="PANTHER" id="PTHR43833">
    <property type="entry name" value="POTASSIUM CHANNEL PROTEIN 2-RELATED-RELATED"/>
    <property type="match status" value="1"/>
</dbReference>
<protein>
    <recommendedName>
        <fullName evidence="1">Trk system potassium uptake protein TrkA</fullName>
    </recommendedName>
</protein>
<dbReference type="InterPro" id="IPR050721">
    <property type="entry name" value="Trk_Ktr_HKT_K-transport"/>
</dbReference>
<evidence type="ECO:0000313" key="9">
    <source>
        <dbReference type="EMBL" id="KRO96312.1"/>
    </source>
</evidence>
<evidence type="ECO:0000259" key="8">
    <source>
        <dbReference type="PROSITE" id="PS51202"/>
    </source>
</evidence>